<dbReference type="Proteomes" id="UP000483379">
    <property type="component" value="Unassembled WGS sequence"/>
</dbReference>
<feature type="domain" description="DUF4214" evidence="2">
    <location>
        <begin position="473"/>
        <end position="534"/>
    </location>
</feature>
<protein>
    <submittedName>
        <fullName evidence="3">DUF4214 domain-containing protein</fullName>
    </submittedName>
</protein>
<feature type="signal peptide" evidence="1">
    <location>
        <begin position="1"/>
        <end position="29"/>
    </location>
</feature>
<keyword evidence="1" id="KW-0732">Signal</keyword>
<proteinExistence type="predicted"/>
<organism evidence="3 4">
    <name type="scientific">Thiorhodococcus minor</name>
    <dbReference type="NCBI Taxonomy" id="57489"/>
    <lineage>
        <taxon>Bacteria</taxon>
        <taxon>Pseudomonadati</taxon>
        <taxon>Pseudomonadota</taxon>
        <taxon>Gammaproteobacteria</taxon>
        <taxon>Chromatiales</taxon>
        <taxon>Chromatiaceae</taxon>
        <taxon>Thiorhodococcus</taxon>
    </lineage>
</organism>
<dbReference type="EMBL" id="JAAIJQ010000008">
    <property type="protein sequence ID" value="NEV61103.1"/>
    <property type="molecule type" value="Genomic_DNA"/>
</dbReference>
<evidence type="ECO:0000256" key="1">
    <source>
        <dbReference type="SAM" id="SignalP"/>
    </source>
</evidence>
<sequence>MRQPSTIVTQYLIAAIGLLCVGAQLTALAQTGAQRLQPADLIYQGAFAVSGDDWAYGGQAVTYYPNGDAAGSEDGYPGSLYLAGNATQNLVGEIAIPAPLISDDFTALPAASVLRPLTDITGGWIDNCTYHPECIYRVVDGLAYLANVERIAWNLNDWYNTAGYDQDSLGWSDLDLSGAAGVWHIGPRGNEVFHNAKTADYLFSAPSAFAASNLSGRTLIAGNHREAGAFGGSQGPTLVAVAPWQDGSPPAASQELAAQSLLYYREHYDCVWLGEERINPMPTAGECDFPSYRAADRWDGGAWVESGERAAVLLFGTKALGANCYDTAEACGGDPCRESRGYHAYPYQAQILLYDPEDLRASTSGERDPWSVLPYAIVDASSRVLGDASCNGLGDVAYDAERQRLYVAEQIAGPSGETVIHVWDVAQRPARGHAWQVAEIYIATMGYAPDNQGLEYWVGELDAGIGWTATTVAQSFFDQPLVQEQYPETLGHSPLITALYQNIFGRDPDDAGREYWLAELAANRVLRNQMIISLINGGWANIEAAEDMARFSNRVEVALEFAAYQSTQGITYSSLDEAGQLRLRHAGAEVLSGVTADTATRDAAIASIPGLLAGLVGD</sequence>
<evidence type="ECO:0000313" key="3">
    <source>
        <dbReference type="EMBL" id="NEV61103.1"/>
    </source>
</evidence>
<dbReference type="InterPro" id="IPR025282">
    <property type="entry name" value="DUF4214"/>
</dbReference>
<feature type="chain" id="PRO_5026829798" evidence="1">
    <location>
        <begin position="30"/>
        <end position="618"/>
    </location>
</feature>
<dbReference type="Pfam" id="PF13946">
    <property type="entry name" value="DUF4214"/>
    <property type="match status" value="1"/>
</dbReference>
<reference evidence="3 4" key="1">
    <citation type="submission" date="2020-02" db="EMBL/GenBank/DDBJ databases">
        <title>Genome sequences of Thiorhodococcus mannitoliphagus and Thiorhodococcus minor, purple sulfur photosynthetic bacteria in the gammaproteobacterial family, Chromatiaceae.</title>
        <authorList>
            <person name="Aviles F.A."/>
            <person name="Meyer T.E."/>
            <person name="Kyndt J.A."/>
        </authorList>
    </citation>
    <scope>NUCLEOTIDE SEQUENCE [LARGE SCALE GENOMIC DNA]</scope>
    <source>
        <strain evidence="3 4">DSM 11518</strain>
    </source>
</reference>
<dbReference type="AlphaFoldDB" id="A0A6M0JWV8"/>
<dbReference type="RefSeq" id="WP_164451152.1">
    <property type="nucleotide sequence ID" value="NZ_JAAIJQ010000008.1"/>
</dbReference>
<keyword evidence="4" id="KW-1185">Reference proteome</keyword>
<comment type="caution">
    <text evidence="3">The sequence shown here is derived from an EMBL/GenBank/DDBJ whole genome shotgun (WGS) entry which is preliminary data.</text>
</comment>
<evidence type="ECO:0000259" key="2">
    <source>
        <dbReference type="Pfam" id="PF13946"/>
    </source>
</evidence>
<evidence type="ECO:0000313" key="4">
    <source>
        <dbReference type="Proteomes" id="UP000483379"/>
    </source>
</evidence>
<name>A0A6M0JWV8_9GAMM</name>
<accession>A0A6M0JWV8</accession>
<gene>
    <name evidence="3" type="ORF">G3446_04170</name>
</gene>